<gene>
    <name evidence="1" type="ORF">BGZ99_005002</name>
</gene>
<evidence type="ECO:0000313" key="1">
    <source>
        <dbReference type="EMBL" id="KAG0319591.1"/>
    </source>
</evidence>
<dbReference type="Proteomes" id="UP000738325">
    <property type="component" value="Unassembled WGS sequence"/>
</dbReference>
<accession>A0A9P6RIT8</accession>
<name>A0A9P6RIT8_9FUNG</name>
<dbReference type="AlphaFoldDB" id="A0A9P6RIT8"/>
<dbReference type="OrthoDB" id="2394524at2759"/>
<sequence length="282" mass="28957">MPGEPISLSSAHISVKLLGFAGFTAPITKAKMNITLNDNGVDIAYFVTPVSLTTLEGTSLTTSLLSSPVVVIPGAMDRFISFAVSLLLQPSVTILLKGTADVTVSLPSLGSGVPGVGKLPFGSSAPIPNNDISLTGVGFSSSTTLAGVGIASALSTVVEFVSQSSFVHDASTGEFTLTWTLNFKNPSSLTLDLGDFSVKNLDATSKLEVGITTFQSFKAIPGTKSFTAVTVSSSKDLFTALTTSGTTLVFQGSAESSKDPILAGALTQIQISVQFPVLKPDA</sequence>
<protein>
    <submittedName>
        <fullName evidence="1">Uncharacterized protein</fullName>
    </submittedName>
</protein>
<dbReference type="EMBL" id="JAAAIP010000316">
    <property type="protein sequence ID" value="KAG0319591.1"/>
    <property type="molecule type" value="Genomic_DNA"/>
</dbReference>
<reference evidence="1" key="1">
    <citation type="journal article" date="2020" name="Fungal Divers.">
        <title>Resolving the Mortierellaceae phylogeny through synthesis of multi-gene phylogenetics and phylogenomics.</title>
        <authorList>
            <person name="Vandepol N."/>
            <person name="Liber J."/>
            <person name="Desiro A."/>
            <person name="Na H."/>
            <person name="Kennedy M."/>
            <person name="Barry K."/>
            <person name="Grigoriev I.V."/>
            <person name="Miller A.N."/>
            <person name="O'Donnell K."/>
            <person name="Stajich J.E."/>
            <person name="Bonito G."/>
        </authorList>
    </citation>
    <scope>NUCLEOTIDE SEQUENCE</scope>
    <source>
        <strain evidence="1">REB-010B</strain>
    </source>
</reference>
<comment type="caution">
    <text evidence="1">The sequence shown here is derived from an EMBL/GenBank/DDBJ whole genome shotgun (WGS) entry which is preliminary data.</text>
</comment>
<proteinExistence type="predicted"/>
<keyword evidence="2" id="KW-1185">Reference proteome</keyword>
<organism evidence="1 2">
    <name type="scientific">Dissophora globulifera</name>
    <dbReference type="NCBI Taxonomy" id="979702"/>
    <lineage>
        <taxon>Eukaryota</taxon>
        <taxon>Fungi</taxon>
        <taxon>Fungi incertae sedis</taxon>
        <taxon>Mucoromycota</taxon>
        <taxon>Mortierellomycotina</taxon>
        <taxon>Mortierellomycetes</taxon>
        <taxon>Mortierellales</taxon>
        <taxon>Mortierellaceae</taxon>
        <taxon>Dissophora</taxon>
    </lineage>
</organism>
<evidence type="ECO:0000313" key="2">
    <source>
        <dbReference type="Proteomes" id="UP000738325"/>
    </source>
</evidence>